<name>A0ABQ6C6A2_9BURK</name>
<dbReference type="InterPro" id="IPR036291">
    <property type="entry name" value="NAD(P)-bd_dom_sf"/>
</dbReference>
<protein>
    <submittedName>
        <fullName evidence="3">NAD-dependent epimerase</fullName>
    </submittedName>
</protein>
<feature type="domain" description="NAD-dependent epimerase/dehydratase" evidence="2">
    <location>
        <begin position="4"/>
        <end position="247"/>
    </location>
</feature>
<evidence type="ECO:0000259" key="2">
    <source>
        <dbReference type="Pfam" id="PF01370"/>
    </source>
</evidence>
<dbReference type="SUPFAM" id="SSF51735">
    <property type="entry name" value="NAD(P)-binding Rossmann-fold domains"/>
    <property type="match status" value="1"/>
</dbReference>
<dbReference type="RefSeq" id="WP_284308678.1">
    <property type="nucleotide sequence ID" value="NZ_BSPB01000036.1"/>
</dbReference>
<dbReference type="Gene3D" id="3.90.25.10">
    <property type="entry name" value="UDP-galactose 4-epimerase, domain 1"/>
    <property type="match status" value="1"/>
</dbReference>
<dbReference type="InterPro" id="IPR001509">
    <property type="entry name" value="Epimerase_deHydtase"/>
</dbReference>
<keyword evidence="4" id="KW-1185">Reference proteome</keyword>
<comment type="caution">
    <text evidence="3">The sequence shown here is derived from an EMBL/GenBank/DDBJ whole genome shotgun (WGS) entry which is preliminary data.</text>
</comment>
<proteinExistence type="predicted"/>
<dbReference type="Pfam" id="PF01370">
    <property type="entry name" value="Epimerase"/>
    <property type="match status" value="1"/>
</dbReference>
<dbReference type="Proteomes" id="UP001156903">
    <property type="component" value="Unassembled WGS sequence"/>
</dbReference>
<keyword evidence="1" id="KW-0520">NAD</keyword>
<organism evidence="3 4">
    <name type="scientific">Hydrogenophaga electricum</name>
    <dbReference type="NCBI Taxonomy" id="1230953"/>
    <lineage>
        <taxon>Bacteria</taxon>
        <taxon>Pseudomonadati</taxon>
        <taxon>Pseudomonadota</taxon>
        <taxon>Betaproteobacteria</taxon>
        <taxon>Burkholderiales</taxon>
        <taxon>Comamonadaceae</taxon>
        <taxon>Hydrogenophaga</taxon>
    </lineage>
</organism>
<dbReference type="PRINTS" id="PR01713">
    <property type="entry name" value="NUCEPIMERASE"/>
</dbReference>
<dbReference type="PANTHER" id="PTHR43574">
    <property type="entry name" value="EPIMERASE-RELATED"/>
    <property type="match status" value="1"/>
</dbReference>
<sequence>MRTIITGCAGFIGFHSTLQLLAEGHRIVGIDNLNNYYNQNLKIERLKILLDNDNFSFEKLDLSNKEAVEKVFAAKKPNLVLHLAAQAGVRFSIEDPYTYIDSNILGTATILEGCRHNSVEHLIYASSSSVYGANTKQPFSPDDRTDSPVSLYAATKKSTELLCESYSRMYKIRATGLRFFTVYGPWGRPDMAYFKFAKAILSGTPIDVYNWGKMRRDLTYIDDIVDGISALSNSRTQTARHNIYNLGNNHPIELNRMIEVLEEKLGCKAEKKFLPMQLGDVEATYADITSAKRDFGFSPKVSLEEGLDRFCNWFISHQAFA</sequence>
<evidence type="ECO:0000313" key="4">
    <source>
        <dbReference type="Proteomes" id="UP001156903"/>
    </source>
</evidence>
<dbReference type="EMBL" id="BSPB01000036">
    <property type="protein sequence ID" value="GLS15873.1"/>
    <property type="molecule type" value="Genomic_DNA"/>
</dbReference>
<gene>
    <name evidence="3" type="primary">uge</name>
    <name evidence="3" type="ORF">GCM10007935_33100</name>
</gene>
<evidence type="ECO:0000256" key="1">
    <source>
        <dbReference type="ARBA" id="ARBA00023027"/>
    </source>
</evidence>
<reference evidence="4" key="1">
    <citation type="journal article" date="2019" name="Int. J. Syst. Evol. Microbiol.">
        <title>The Global Catalogue of Microorganisms (GCM) 10K type strain sequencing project: providing services to taxonomists for standard genome sequencing and annotation.</title>
        <authorList>
            <consortium name="The Broad Institute Genomics Platform"/>
            <consortium name="The Broad Institute Genome Sequencing Center for Infectious Disease"/>
            <person name="Wu L."/>
            <person name="Ma J."/>
        </authorList>
    </citation>
    <scope>NUCLEOTIDE SEQUENCE [LARGE SCALE GENOMIC DNA]</scope>
    <source>
        <strain evidence="4">NBRC 109341</strain>
    </source>
</reference>
<dbReference type="Gene3D" id="3.40.50.720">
    <property type="entry name" value="NAD(P)-binding Rossmann-like Domain"/>
    <property type="match status" value="1"/>
</dbReference>
<evidence type="ECO:0000313" key="3">
    <source>
        <dbReference type="EMBL" id="GLS15873.1"/>
    </source>
</evidence>
<accession>A0ABQ6C6A2</accession>